<dbReference type="GO" id="GO:0003677">
    <property type="term" value="F:DNA binding"/>
    <property type="evidence" value="ECO:0007669"/>
    <property type="project" value="UniProtKB-KW"/>
</dbReference>
<keyword evidence="7" id="KW-1185">Reference proteome</keyword>
<dbReference type="Pfam" id="PF13411">
    <property type="entry name" value="MerR_1"/>
    <property type="match status" value="1"/>
</dbReference>
<dbReference type="CDD" id="cd01104">
    <property type="entry name" value="HTH_MlrA-CarA"/>
    <property type="match status" value="1"/>
</dbReference>
<feature type="region of interest" description="Disordered" evidence="4">
    <location>
        <begin position="1"/>
        <end position="26"/>
    </location>
</feature>
<dbReference type="InterPro" id="IPR047057">
    <property type="entry name" value="MerR_fam"/>
</dbReference>
<dbReference type="InterPro" id="IPR009061">
    <property type="entry name" value="DNA-bd_dom_put_sf"/>
</dbReference>
<evidence type="ECO:0000259" key="5">
    <source>
        <dbReference type="PROSITE" id="PS50937"/>
    </source>
</evidence>
<dbReference type="InterPro" id="IPR036724">
    <property type="entry name" value="Cobalamin-bd_sf"/>
</dbReference>
<gene>
    <name evidence="6" type="ORF">DEM34_17290</name>
</gene>
<dbReference type="PANTHER" id="PTHR30204:SF67">
    <property type="entry name" value="HTH-TYPE TRANSCRIPTIONAL REGULATOR MLRA-RELATED"/>
    <property type="match status" value="1"/>
</dbReference>
<dbReference type="InterPro" id="IPR003759">
    <property type="entry name" value="Cbl-bd_cap"/>
</dbReference>
<dbReference type="AlphaFoldDB" id="A0A2U2MWN8"/>
<dbReference type="Pfam" id="PF02607">
    <property type="entry name" value="B12-binding_2"/>
    <property type="match status" value="1"/>
</dbReference>
<protein>
    <submittedName>
        <fullName evidence="6">MerR family transcriptional regulator</fullName>
    </submittedName>
</protein>
<evidence type="ECO:0000313" key="7">
    <source>
        <dbReference type="Proteomes" id="UP000245474"/>
    </source>
</evidence>
<dbReference type="Gene3D" id="1.10.1660.10">
    <property type="match status" value="1"/>
</dbReference>
<keyword evidence="1" id="KW-0805">Transcription regulation</keyword>
<keyword evidence="3" id="KW-0804">Transcription</keyword>
<name>A0A2U2MWN8_9GAMM</name>
<evidence type="ECO:0000256" key="4">
    <source>
        <dbReference type="SAM" id="MobiDB-lite"/>
    </source>
</evidence>
<proteinExistence type="predicted"/>
<dbReference type="Gene3D" id="3.40.50.280">
    <property type="entry name" value="Cobalamin-binding domain"/>
    <property type="match status" value="1"/>
</dbReference>
<evidence type="ECO:0000313" key="6">
    <source>
        <dbReference type="EMBL" id="PWG61277.1"/>
    </source>
</evidence>
<dbReference type="InterPro" id="IPR036594">
    <property type="entry name" value="Meth_synthase_dom"/>
</dbReference>
<dbReference type="EMBL" id="QFFI01000041">
    <property type="protein sequence ID" value="PWG61277.1"/>
    <property type="molecule type" value="Genomic_DNA"/>
</dbReference>
<evidence type="ECO:0000256" key="2">
    <source>
        <dbReference type="ARBA" id="ARBA00023125"/>
    </source>
</evidence>
<dbReference type="SUPFAM" id="SSF46955">
    <property type="entry name" value="Putative DNA-binding domain"/>
    <property type="match status" value="1"/>
</dbReference>
<dbReference type="SUPFAM" id="SSF52242">
    <property type="entry name" value="Cobalamin (vitamin B12)-binding domain"/>
    <property type="match status" value="1"/>
</dbReference>
<reference evidence="6 7" key="1">
    <citation type="submission" date="2018-05" db="EMBL/GenBank/DDBJ databases">
        <title>Spiribacter halobius sp. nov., a moderately halophilic bacterium isolated from marine solar saltern.</title>
        <authorList>
            <person name="Zheng W.-S."/>
            <person name="Lu D.-C."/>
            <person name="Du Z.-J."/>
        </authorList>
    </citation>
    <scope>NUCLEOTIDE SEQUENCE [LARGE SCALE GENOMIC DNA]</scope>
    <source>
        <strain evidence="6 7">E85</strain>
    </source>
</reference>
<accession>A0A2U2MWN8</accession>
<dbReference type="Gene3D" id="1.10.1240.10">
    <property type="entry name" value="Methionine synthase domain"/>
    <property type="match status" value="1"/>
</dbReference>
<dbReference type="InterPro" id="IPR000551">
    <property type="entry name" value="MerR-type_HTH_dom"/>
</dbReference>
<dbReference type="GO" id="GO:0031419">
    <property type="term" value="F:cobalamin binding"/>
    <property type="evidence" value="ECO:0007669"/>
    <property type="project" value="InterPro"/>
</dbReference>
<evidence type="ECO:0000256" key="3">
    <source>
        <dbReference type="ARBA" id="ARBA00023163"/>
    </source>
</evidence>
<comment type="caution">
    <text evidence="6">The sequence shown here is derived from an EMBL/GenBank/DDBJ whole genome shotgun (WGS) entry which is preliminary data.</text>
</comment>
<dbReference type="GO" id="GO:0046872">
    <property type="term" value="F:metal ion binding"/>
    <property type="evidence" value="ECO:0007669"/>
    <property type="project" value="InterPro"/>
</dbReference>
<dbReference type="SMART" id="SM00422">
    <property type="entry name" value="HTH_MERR"/>
    <property type="match status" value="1"/>
</dbReference>
<dbReference type="GO" id="GO:0003700">
    <property type="term" value="F:DNA-binding transcription factor activity"/>
    <property type="evidence" value="ECO:0007669"/>
    <property type="project" value="InterPro"/>
</dbReference>
<sequence length="320" mass="34681">MQDSQAQDDRVSLSSPDAMPEGDGLYPIRTVSTLTGVNPVTLRAWERRYGLVRPQRTPKGHRLYTDADIERIHRILELLQQGIPIGQARRLIDSAGAPEPAASRSHSEDPWSDFRARMTRAIERFDEDALNATYNEALSLYPVDLVSRLLVLPLLEQLRPRWAREAVGPAEAHFFSAYMRNKLGARLHHHYGIPGRGPRLMAAGLPGEACEVELLLFALAALTQGYRMVLLGANMPLAPLQPAAEKAAARAIVLFGSSDPDADTLQRALPALVAGVDCPVCVGGRVAERHGEAVRAAGAVALAGGVSQSLAQIYQALGRP</sequence>
<dbReference type="Proteomes" id="UP000245474">
    <property type="component" value="Unassembled WGS sequence"/>
</dbReference>
<feature type="domain" description="HTH merR-type" evidence="5">
    <location>
        <begin position="25"/>
        <end position="94"/>
    </location>
</feature>
<organism evidence="6 7">
    <name type="scientific">Sediminicurvatus halobius</name>
    <dbReference type="NCBI Taxonomy" id="2182432"/>
    <lineage>
        <taxon>Bacteria</taxon>
        <taxon>Pseudomonadati</taxon>
        <taxon>Pseudomonadota</taxon>
        <taxon>Gammaproteobacteria</taxon>
        <taxon>Chromatiales</taxon>
        <taxon>Ectothiorhodospiraceae</taxon>
        <taxon>Sediminicurvatus</taxon>
    </lineage>
</organism>
<keyword evidence="2" id="KW-0238">DNA-binding</keyword>
<evidence type="ECO:0000256" key="1">
    <source>
        <dbReference type="ARBA" id="ARBA00023015"/>
    </source>
</evidence>
<dbReference type="PROSITE" id="PS50937">
    <property type="entry name" value="HTH_MERR_2"/>
    <property type="match status" value="1"/>
</dbReference>
<dbReference type="PANTHER" id="PTHR30204">
    <property type="entry name" value="REDOX-CYCLING DRUG-SENSING TRANSCRIPTIONAL ACTIVATOR SOXR"/>
    <property type="match status" value="1"/>
</dbReference>